<dbReference type="Proteomes" id="UP000886520">
    <property type="component" value="Chromosome 8"/>
</dbReference>
<dbReference type="InterPro" id="IPR001251">
    <property type="entry name" value="CRAL-TRIO_dom"/>
</dbReference>
<dbReference type="InterPro" id="IPR011074">
    <property type="entry name" value="CRAL/TRIO_N_dom"/>
</dbReference>
<dbReference type="SMART" id="SM01100">
    <property type="entry name" value="CRAL_TRIO_N"/>
    <property type="match status" value="1"/>
</dbReference>
<dbReference type="Pfam" id="PF03765">
    <property type="entry name" value="CRAL_TRIO_N"/>
    <property type="match status" value="1"/>
</dbReference>
<dbReference type="PANTHER" id="PTHR46277">
    <property type="entry name" value="OS03G0850700 PROTEIN"/>
    <property type="match status" value="1"/>
</dbReference>
<reference evidence="2" key="1">
    <citation type="submission" date="2021-01" db="EMBL/GenBank/DDBJ databases">
        <title>Adiantum capillus-veneris genome.</title>
        <authorList>
            <person name="Fang Y."/>
            <person name="Liao Q."/>
        </authorList>
    </citation>
    <scope>NUCLEOTIDE SEQUENCE</scope>
    <source>
        <strain evidence="2">H3</strain>
        <tissue evidence="2">Leaf</tissue>
    </source>
</reference>
<dbReference type="AlphaFoldDB" id="A0A9D4UY25"/>
<gene>
    <name evidence="2" type="ORF">GOP47_0008084</name>
</gene>
<name>A0A9D4UY25_ADICA</name>
<dbReference type="InterPro" id="IPR036865">
    <property type="entry name" value="CRAL-TRIO_dom_sf"/>
</dbReference>
<evidence type="ECO:0000259" key="1">
    <source>
        <dbReference type="PROSITE" id="PS50191"/>
    </source>
</evidence>
<dbReference type="PRINTS" id="PR00180">
    <property type="entry name" value="CRETINALDHBP"/>
</dbReference>
<dbReference type="OrthoDB" id="1434354at2759"/>
<dbReference type="Gene3D" id="3.40.525.10">
    <property type="entry name" value="CRAL-TRIO lipid binding domain"/>
    <property type="match status" value="1"/>
</dbReference>
<sequence length="251" mass="28087">MSPSPISDNGHAKEVADFRNAVENLDVSTQEVDDATCLRFLKARSMHINKAAKMYVQYHAWRASFVPLGHIPAEQVAAELHADKCYLQGYTKKGSPLVVGFSCKHYANPNLDTFKRYVVHTLEKSIASAPPGVEKITAIVDLNHMGYKNMDLKGSIAMFQLLQNYYPERLAALYAVNVPRFFHSMWKVICRFLDQATKEKIVFLEHHVMAEVLLSEVDADTLPSMFGGKAGLVRIQDALVPNWPEPVSVPA</sequence>
<feature type="domain" description="CRAL-TRIO" evidence="1">
    <location>
        <begin position="87"/>
        <end position="234"/>
    </location>
</feature>
<proteinExistence type="predicted"/>
<evidence type="ECO:0000313" key="3">
    <source>
        <dbReference type="Proteomes" id="UP000886520"/>
    </source>
</evidence>
<dbReference type="PROSITE" id="PS50191">
    <property type="entry name" value="CRAL_TRIO"/>
    <property type="match status" value="1"/>
</dbReference>
<protein>
    <recommendedName>
        <fullName evidence="1">CRAL-TRIO domain-containing protein</fullName>
    </recommendedName>
</protein>
<evidence type="ECO:0000313" key="2">
    <source>
        <dbReference type="EMBL" id="KAI5076019.1"/>
    </source>
</evidence>
<comment type="caution">
    <text evidence="2">The sequence shown here is derived from an EMBL/GenBank/DDBJ whole genome shotgun (WGS) entry which is preliminary data.</text>
</comment>
<dbReference type="SUPFAM" id="SSF52087">
    <property type="entry name" value="CRAL/TRIO domain"/>
    <property type="match status" value="1"/>
</dbReference>
<dbReference type="InterPro" id="IPR036273">
    <property type="entry name" value="CRAL/TRIO_N_dom_sf"/>
</dbReference>
<dbReference type="SMART" id="SM00516">
    <property type="entry name" value="SEC14"/>
    <property type="match status" value="1"/>
</dbReference>
<dbReference type="CDD" id="cd00170">
    <property type="entry name" value="SEC14"/>
    <property type="match status" value="1"/>
</dbReference>
<accession>A0A9D4UY25</accession>
<dbReference type="PANTHER" id="PTHR46277:SF7">
    <property type="entry name" value="CRAL-TRIO DOMAIN-CONTAINING PROTEIN"/>
    <property type="match status" value="1"/>
</dbReference>
<dbReference type="EMBL" id="JABFUD020000008">
    <property type="protein sequence ID" value="KAI5076019.1"/>
    <property type="molecule type" value="Genomic_DNA"/>
</dbReference>
<organism evidence="2 3">
    <name type="scientific">Adiantum capillus-veneris</name>
    <name type="common">Maidenhair fern</name>
    <dbReference type="NCBI Taxonomy" id="13818"/>
    <lineage>
        <taxon>Eukaryota</taxon>
        <taxon>Viridiplantae</taxon>
        <taxon>Streptophyta</taxon>
        <taxon>Embryophyta</taxon>
        <taxon>Tracheophyta</taxon>
        <taxon>Polypodiopsida</taxon>
        <taxon>Polypodiidae</taxon>
        <taxon>Polypodiales</taxon>
        <taxon>Pteridineae</taxon>
        <taxon>Pteridaceae</taxon>
        <taxon>Vittarioideae</taxon>
        <taxon>Adiantum</taxon>
    </lineage>
</organism>
<dbReference type="SUPFAM" id="SSF46938">
    <property type="entry name" value="CRAL/TRIO N-terminal domain"/>
    <property type="match status" value="1"/>
</dbReference>
<dbReference type="Pfam" id="PF00650">
    <property type="entry name" value="CRAL_TRIO"/>
    <property type="match status" value="1"/>
</dbReference>
<keyword evidence="3" id="KW-1185">Reference proteome</keyword>